<keyword evidence="7" id="KW-0862">Zinc</keyword>
<comment type="subcellular location">
    <subcellularLocation>
        <location evidence="2">Membrane</location>
        <topology evidence="2">Multi-pass membrane protein</topology>
    </subcellularLocation>
</comment>
<dbReference type="EMBL" id="CP002987">
    <property type="protein sequence ID" value="AFA49304.1"/>
    <property type="molecule type" value="Genomic_DNA"/>
</dbReference>
<evidence type="ECO:0000256" key="8">
    <source>
        <dbReference type="ARBA" id="ARBA00022989"/>
    </source>
</evidence>
<dbReference type="RefSeq" id="WP_014356904.1">
    <property type="nucleotide sequence ID" value="NC_016894.1"/>
</dbReference>
<gene>
    <name evidence="13" type="ordered locus">Awo_c25470</name>
</gene>
<protein>
    <submittedName>
        <fullName evidence="13">Putative metalloprotease</fullName>
    </submittedName>
</protein>
<dbReference type="Pfam" id="PF02163">
    <property type="entry name" value="Peptidase_M50"/>
    <property type="match status" value="1"/>
</dbReference>
<evidence type="ECO:0000256" key="5">
    <source>
        <dbReference type="ARBA" id="ARBA00022692"/>
    </source>
</evidence>
<keyword evidence="14" id="KW-1185">Reference proteome</keyword>
<dbReference type="HOGENOM" id="CLU_025778_1_3_9"/>
<evidence type="ECO:0000256" key="6">
    <source>
        <dbReference type="ARBA" id="ARBA00022801"/>
    </source>
</evidence>
<dbReference type="Proteomes" id="UP000007177">
    <property type="component" value="Chromosome"/>
</dbReference>
<evidence type="ECO:0000259" key="12">
    <source>
        <dbReference type="Pfam" id="PF02163"/>
    </source>
</evidence>
<dbReference type="GO" id="GO:0006508">
    <property type="term" value="P:proteolysis"/>
    <property type="evidence" value="ECO:0007669"/>
    <property type="project" value="UniProtKB-KW"/>
</dbReference>
<evidence type="ECO:0000256" key="2">
    <source>
        <dbReference type="ARBA" id="ARBA00004141"/>
    </source>
</evidence>
<evidence type="ECO:0000256" key="10">
    <source>
        <dbReference type="ARBA" id="ARBA00023136"/>
    </source>
</evidence>
<feature type="domain" description="Peptidase M50" evidence="12">
    <location>
        <begin position="9"/>
        <end position="250"/>
    </location>
</feature>
<evidence type="ECO:0000313" key="13">
    <source>
        <dbReference type="EMBL" id="AFA49304.1"/>
    </source>
</evidence>
<evidence type="ECO:0000256" key="3">
    <source>
        <dbReference type="ARBA" id="ARBA00007931"/>
    </source>
</evidence>
<keyword evidence="8 11" id="KW-1133">Transmembrane helix</keyword>
<accession>H6LE71</accession>
<dbReference type="OrthoDB" id="9782003at2"/>
<dbReference type="STRING" id="931626.Awo_c25470"/>
<dbReference type="InterPro" id="IPR008915">
    <property type="entry name" value="Peptidase_M50"/>
</dbReference>
<comment type="similarity">
    <text evidence="3">Belongs to the peptidase M50B family.</text>
</comment>
<keyword evidence="6" id="KW-0378">Hydrolase</keyword>
<dbReference type="GO" id="GO:0016020">
    <property type="term" value="C:membrane"/>
    <property type="evidence" value="ECO:0007669"/>
    <property type="project" value="UniProtKB-SubCell"/>
</dbReference>
<keyword evidence="5 11" id="KW-0812">Transmembrane</keyword>
<feature type="transmembrane region" description="Helical" evidence="11">
    <location>
        <begin position="239"/>
        <end position="256"/>
    </location>
</feature>
<proteinExistence type="inferred from homology"/>
<evidence type="ECO:0000313" key="14">
    <source>
        <dbReference type="Proteomes" id="UP000007177"/>
    </source>
</evidence>
<sequence>MNLYTILITLLILCVLVVVHEFGHFIVAKKTGIFVEEFAIGMGPKLFGHQGKETLFSIRAFPVGGFCKMRGEEPEFDDDGNLIPRDPSVPIDPRSFEAKSRGKKLLVLVAGSAMNIIFAMLCLVVIALFSGHPNIFDAIRVALLNTWRFSGLIFQSFGMLFTGQVGLDQLAGPIGMVSMVNTFLESGVVMLFAFTAMLSVNLAIINLFPLPALDGGRIFIILIEIVSRRKLKPELEMKINYFGFMALIALAILIAFNDVMRLAS</sequence>
<evidence type="ECO:0000256" key="7">
    <source>
        <dbReference type="ARBA" id="ARBA00022833"/>
    </source>
</evidence>
<keyword evidence="10 11" id="KW-0472">Membrane</keyword>
<feature type="transmembrane region" description="Helical" evidence="11">
    <location>
        <begin position="6"/>
        <end position="27"/>
    </location>
</feature>
<dbReference type="PANTHER" id="PTHR42837:SF2">
    <property type="entry name" value="MEMBRANE METALLOPROTEASE ARASP2, CHLOROPLASTIC-RELATED"/>
    <property type="match status" value="1"/>
</dbReference>
<evidence type="ECO:0000256" key="1">
    <source>
        <dbReference type="ARBA" id="ARBA00001947"/>
    </source>
</evidence>
<reference evidence="13 14" key="2">
    <citation type="journal article" date="2012" name="PLoS ONE">
        <title>An ancient pathway combining carbon dioxide fixation with the generation and utilization of a sodium ion gradient for ATP synthesis.</title>
        <authorList>
            <person name="Poehlein A."/>
            <person name="Schmidt S."/>
            <person name="Kaster A.K."/>
            <person name="Goenrich M."/>
            <person name="Vollmers J."/>
            <person name="Thurmer A."/>
            <person name="Bertsch J."/>
            <person name="Schuchmann K."/>
            <person name="Voigt B."/>
            <person name="Hecker M."/>
            <person name="Daniel R."/>
            <person name="Thauer R.K."/>
            <person name="Gottschalk G."/>
            <person name="Muller V."/>
        </authorList>
    </citation>
    <scope>NUCLEOTIDE SEQUENCE [LARGE SCALE GENOMIC DNA]</scope>
    <source>
        <strain evidence="14">ATCC 29683 / DSM 1030 / JCM 2381 / KCTC 1655 / WB1</strain>
    </source>
</reference>
<dbReference type="AlphaFoldDB" id="H6LE71"/>
<dbReference type="eggNOG" id="COG0750">
    <property type="taxonomic scope" value="Bacteria"/>
</dbReference>
<dbReference type="GO" id="GO:0004222">
    <property type="term" value="F:metalloendopeptidase activity"/>
    <property type="evidence" value="ECO:0007669"/>
    <property type="project" value="InterPro"/>
</dbReference>
<reference evidence="14" key="1">
    <citation type="submission" date="2011-07" db="EMBL/GenBank/DDBJ databases">
        <title>Complete genome sequence of Acetobacterium woodii.</title>
        <authorList>
            <person name="Poehlein A."/>
            <person name="Schmidt S."/>
            <person name="Kaster A.-K."/>
            <person name="Goenrich M."/>
            <person name="Vollmers J."/>
            <person name="Thuermer A."/>
            <person name="Gottschalk G."/>
            <person name="Thauer R.K."/>
            <person name="Daniel R."/>
            <person name="Mueller V."/>
        </authorList>
    </citation>
    <scope>NUCLEOTIDE SEQUENCE [LARGE SCALE GENOMIC DNA]</scope>
    <source>
        <strain evidence="14">ATCC 29683 / DSM 1030 / JCM 2381 / KCTC 1655 / WB1</strain>
    </source>
</reference>
<keyword evidence="9 13" id="KW-0482">Metalloprotease</keyword>
<keyword evidence="4 13" id="KW-0645">Protease</keyword>
<dbReference type="PANTHER" id="PTHR42837">
    <property type="entry name" value="REGULATOR OF SIGMA-E PROTEASE RSEP"/>
    <property type="match status" value="1"/>
</dbReference>
<evidence type="ECO:0000256" key="4">
    <source>
        <dbReference type="ARBA" id="ARBA00022670"/>
    </source>
</evidence>
<evidence type="ECO:0000256" key="9">
    <source>
        <dbReference type="ARBA" id="ARBA00023049"/>
    </source>
</evidence>
<comment type="cofactor">
    <cofactor evidence="1">
        <name>Zn(2+)</name>
        <dbReference type="ChEBI" id="CHEBI:29105"/>
    </cofactor>
</comment>
<dbReference type="KEGG" id="awo:Awo_c25470"/>
<name>H6LE71_ACEWD</name>
<organism evidence="13 14">
    <name type="scientific">Acetobacterium woodii (strain ATCC 29683 / DSM 1030 / JCM 2381 / KCTC 1655 / WB1)</name>
    <dbReference type="NCBI Taxonomy" id="931626"/>
    <lineage>
        <taxon>Bacteria</taxon>
        <taxon>Bacillati</taxon>
        <taxon>Bacillota</taxon>
        <taxon>Clostridia</taxon>
        <taxon>Eubacteriales</taxon>
        <taxon>Eubacteriaceae</taxon>
        <taxon>Acetobacterium</taxon>
    </lineage>
</organism>
<feature type="transmembrane region" description="Helical" evidence="11">
    <location>
        <begin position="105"/>
        <end position="129"/>
    </location>
</feature>
<evidence type="ECO:0000256" key="11">
    <source>
        <dbReference type="SAM" id="Phobius"/>
    </source>
</evidence>
<dbReference type="CDD" id="cd06163">
    <property type="entry name" value="S2P-M50_PDZ_RseP-like"/>
    <property type="match status" value="1"/>
</dbReference>
<dbReference type="InterPro" id="IPR004387">
    <property type="entry name" value="Pept_M50_Zn"/>
</dbReference>